<sequence length="2047" mass="218015">MSNTTDDIVENGTVVTYSCDDSFDLNGTEDVLCLFGDLIPPELPQCIAATCLRQNFTDDQVMIYPPQTVYESGIEVQYFCPEPFTVVGDKNSTCLYGTWDVSTEPFCEACDNDTQCTFLQSRIDPNVTCTISPFGNTNPPCYGQWSSMQCACDDPNQRISESGVTYWCNGDSIWDEDPHNLECLEPCSISADLNIIARDGKGNESVIFMDSDVAHLSCPDDYIGSEPRIVTCKDGVWSPPIVFQCLANTTLPSITSDTPDTTIDLATTAQGTTKKYVSASAVTSPETAPQSTSIDYLSTVDLVTIENDSTPTTFIKQQEKMTTLSSTSAKRTTMDPSMTSVPVPTYDDEGKSSAFPEGGTSSTYLSTDDIVTVVKDITPTQMATKQDETSTLSDMLSSTTFVDTHMTTQLIVTTKAEPKIETGSSAIAKDVTSSMYLSTVEPATFVDEVASTEMATQQNEMTTVPDISVSMTFSEEDKTTVPVVTTEHVTMTEFTSSAFPEESTSSMFLATDAIVTVVEKGSSPEMTTQLDEITTVFQTAQSTTSLGAGTTTIASGSTEHIFTQETTNSAVPEDGTHPMNIATDDITTVAEAVTSLEMTAQDGTTTLPHTSSTSPSVHLDVTTVSVLSTKDTSVPENLSSAIPDVGTSSEYFSTDELVTLMGDNTSASSPTRQHEITTVSNTPVSTTSEGADTRALPVITTTGLVSAPEFASSAIPENGTTHMYLSTADMVTIAKEVTSTGLLTTREKESTVSGNSQSMTSVKADMTTSPYASTKGISTPETTSFGFLEDVTSSIHLSTDNVVTVKEVLSTSVTARQDEVTKLPDTSVSTTPVDEGMTTVPVMTTKSHVSTAETESSAKTKQDTSSMYLSTTNIVTVVEEVTSTEMATHRDEATSVLETLESMTLVDGYMTSISVVNTKNVLTSGTTSSAIPVDGTSPIFISTDNLVTMVNEVTSTETASQQYETTTKSDNSASTTSVDLDVTTVLDATTKHVSVTETTSSVVVEEGTSPMHSFSDEVTTVVGDVTSNEMATKRYGMTRVPDTSASPTFINSDKTTIPVVTIKDDFTLETTSSQIPEDGTSSMYLSTVDIVTVVDEVTSIEMTTQTDKTTTVSETSQSTASEDAELSTISLLSTEGDFTSKTTSPAISEDRTTSMYLSTADIVTVVDEVTSIEMTTQTDKTTTVSETSQSTVSEDAELSTISLLSTEGDFTPKTTSSAISEDGTPSTYLSTADIATVVDEVTSIEMTTQTDKTTTVSETSKSTALEDAELSTISLLSTEGDFTLKTTSSAISEDGTPSTYLSSADIVTVVDEVTSIEMTTQTDKTTTVSDTSQSTASEDAELSTISLLSTEGDFTSKTTSPAISEDRTTSMYLSTADIVTVVDEVTSIEMTTQTDKTTTVSETSQSTASEDAELSTISLLSTEGDFTSKTTSPAISEDRTTSMYLSTADIVTVVDEVTSIEMTTQTDKTTTVSETSQSTKSVTVVEGTSSIEITTQKDEATRVSDIFSSSTLIDSELTTVPPITNDYVSTPESTGSTVPKVATSLTYLSTDDPVTVPEDASLSTMTTQPYEITTVSGNAASSASISVDIATLHYTITTGGDGVTEIGDTSAAGYSTVSRSTVRGSTLSSETTTMDTEILVNETLLLTTLKDTDIATSQDVTSPQDIVSPAITEIGDISTLHASTSDLSEGKGSTKAIGTTSTDIKVTTTSKTIQSTILKGTDITTPPPQDSRTSPLVTELVSSIDISSSTETEILVDTSTMPTIELTRTTVSPTTAETNSTEDFCYSPPIPSGVIINHRWETYPTNYTVTYACSNHSLVLSPAIPVTTCEGDNRWTNESEIENLACISNMHMHATVQFLPIIFKSPVKITIETTVTLEGDFDSAYENPGSPEYKALEKEMCDAFERALIDSNIHFGYFECRIIEFILGSIIATVATSYDKVDGIEPDDVSTAVLLAVDWQNGGRHLTGLKFNFEDNSTIHSTILIPTNPCSDSGTNICHPDYGVCFPLEEVTGNYTCACRDSLDAFYDGDSVIPGVSCYEFGKEQVL</sequence>
<organism evidence="5 6">
    <name type="scientific">Holothuria leucospilota</name>
    <name type="common">Black long sea cucumber</name>
    <name type="synonym">Mertensiothuria leucospilota</name>
    <dbReference type="NCBI Taxonomy" id="206669"/>
    <lineage>
        <taxon>Eukaryota</taxon>
        <taxon>Metazoa</taxon>
        <taxon>Echinodermata</taxon>
        <taxon>Eleutherozoa</taxon>
        <taxon>Echinozoa</taxon>
        <taxon>Holothuroidea</taxon>
        <taxon>Aspidochirotacea</taxon>
        <taxon>Aspidochirotida</taxon>
        <taxon>Holothuriidae</taxon>
        <taxon>Holothuria</taxon>
    </lineage>
</organism>
<evidence type="ECO:0000313" key="5">
    <source>
        <dbReference type="EMBL" id="KAJ8026561.1"/>
    </source>
</evidence>
<evidence type="ECO:0000256" key="3">
    <source>
        <dbReference type="SAM" id="MobiDB-lite"/>
    </source>
</evidence>
<dbReference type="Gene3D" id="2.10.70.10">
    <property type="entry name" value="Complement Module, domain 1"/>
    <property type="match status" value="1"/>
</dbReference>
<dbReference type="SUPFAM" id="SSF82671">
    <property type="entry name" value="SEA domain"/>
    <property type="match status" value="1"/>
</dbReference>
<keyword evidence="2" id="KW-0768">Sushi</keyword>
<evidence type="ECO:0000256" key="1">
    <source>
        <dbReference type="ARBA" id="ARBA00023157"/>
    </source>
</evidence>
<feature type="region of interest" description="Disordered" evidence="3">
    <location>
        <begin position="1321"/>
        <end position="1340"/>
    </location>
</feature>
<dbReference type="InterPro" id="IPR000436">
    <property type="entry name" value="Sushi_SCR_CCP_dom"/>
</dbReference>
<feature type="compositionally biased region" description="Low complexity" evidence="3">
    <location>
        <begin position="677"/>
        <end position="688"/>
    </location>
</feature>
<feature type="region of interest" description="Disordered" evidence="3">
    <location>
        <begin position="957"/>
        <end position="976"/>
    </location>
</feature>
<accession>A0A9Q0YRT5</accession>
<evidence type="ECO:0000313" key="6">
    <source>
        <dbReference type="Proteomes" id="UP001152320"/>
    </source>
</evidence>
<keyword evidence="1 2" id="KW-1015">Disulfide bond</keyword>
<feature type="region of interest" description="Disordered" evidence="3">
    <location>
        <begin position="1393"/>
        <end position="1413"/>
    </location>
</feature>
<comment type="caution">
    <text evidence="5">The sequence shown here is derived from an EMBL/GenBank/DDBJ whole genome shotgun (WGS) entry which is preliminary data.</text>
</comment>
<feature type="domain" description="Sushi" evidence="4">
    <location>
        <begin position="1783"/>
        <end position="1848"/>
    </location>
</feature>
<feature type="compositionally biased region" description="Polar residues" evidence="3">
    <location>
        <begin position="319"/>
        <end position="342"/>
    </location>
</feature>
<feature type="region of interest" description="Disordered" evidence="3">
    <location>
        <begin position="665"/>
        <end position="690"/>
    </location>
</feature>
<dbReference type="PROSITE" id="PS50923">
    <property type="entry name" value="SUSHI"/>
    <property type="match status" value="3"/>
</dbReference>
<protein>
    <recommendedName>
        <fullName evidence="4">Sushi domain-containing protein</fullName>
    </recommendedName>
</protein>
<name>A0A9Q0YRT5_HOLLE</name>
<feature type="domain" description="Sushi" evidence="4">
    <location>
        <begin position="1"/>
        <end position="48"/>
    </location>
</feature>
<comment type="caution">
    <text evidence="2">Lacks conserved residue(s) required for the propagation of feature annotation.</text>
</comment>
<feature type="compositionally biased region" description="Polar residues" evidence="3">
    <location>
        <begin position="957"/>
        <end position="971"/>
    </location>
</feature>
<proteinExistence type="predicted"/>
<feature type="disulfide bond" evidence="2">
    <location>
        <begin position="19"/>
        <end position="46"/>
    </location>
</feature>
<dbReference type="InterPro" id="IPR036364">
    <property type="entry name" value="SEA_dom_sf"/>
</dbReference>
<feature type="domain" description="Sushi" evidence="4">
    <location>
        <begin position="49"/>
        <end position="109"/>
    </location>
</feature>
<dbReference type="Proteomes" id="UP001152320">
    <property type="component" value="Chromosome 16"/>
</dbReference>
<dbReference type="SUPFAM" id="SSF57535">
    <property type="entry name" value="Complement control module/SCR domain"/>
    <property type="match status" value="2"/>
</dbReference>
<feature type="disulfide bond" evidence="2">
    <location>
        <begin position="80"/>
        <end position="107"/>
    </location>
</feature>
<dbReference type="InterPro" id="IPR035976">
    <property type="entry name" value="Sushi/SCR/CCP_sf"/>
</dbReference>
<evidence type="ECO:0000259" key="4">
    <source>
        <dbReference type="PROSITE" id="PS50923"/>
    </source>
</evidence>
<keyword evidence="6" id="KW-1185">Reference proteome</keyword>
<feature type="disulfide bond" evidence="2">
    <location>
        <begin position="51"/>
        <end position="94"/>
    </location>
</feature>
<dbReference type="Gene3D" id="3.30.70.960">
    <property type="entry name" value="SEA domain"/>
    <property type="match status" value="1"/>
</dbReference>
<evidence type="ECO:0000256" key="2">
    <source>
        <dbReference type="PROSITE-ProRule" id="PRU00302"/>
    </source>
</evidence>
<feature type="compositionally biased region" description="Low complexity" evidence="3">
    <location>
        <begin position="1321"/>
        <end position="1337"/>
    </location>
</feature>
<dbReference type="SMART" id="SM00032">
    <property type="entry name" value="CCP"/>
    <property type="match status" value="4"/>
</dbReference>
<dbReference type="OrthoDB" id="7487745at2759"/>
<dbReference type="EMBL" id="JAIZAY010000016">
    <property type="protein sequence ID" value="KAJ8026561.1"/>
    <property type="molecule type" value="Genomic_DNA"/>
</dbReference>
<dbReference type="Pfam" id="PF00084">
    <property type="entry name" value="Sushi"/>
    <property type="match status" value="1"/>
</dbReference>
<reference evidence="5" key="1">
    <citation type="submission" date="2021-10" db="EMBL/GenBank/DDBJ databases">
        <title>Tropical sea cucumber genome reveals ecological adaptation and Cuvierian tubules defense mechanism.</title>
        <authorList>
            <person name="Chen T."/>
        </authorList>
    </citation>
    <scope>NUCLEOTIDE SEQUENCE</scope>
    <source>
        <strain evidence="5">Nanhai2018</strain>
        <tissue evidence="5">Muscle</tissue>
    </source>
</reference>
<gene>
    <name evidence="5" type="ORF">HOLleu_31427</name>
</gene>
<dbReference type="CDD" id="cd00033">
    <property type="entry name" value="CCP"/>
    <property type="match status" value="2"/>
</dbReference>
<feature type="region of interest" description="Disordered" evidence="3">
    <location>
        <begin position="1105"/>
        <end position="1124"/>
    </location>
</feature>
<feature type="region of interest" description="Disordered" evidence="3">
    <location>
        <begin position="319"/>
        <end position="361"/>
    </location>
</feature>